<evidence type="ECO:0000259" key="6">
    <source>
        <dbReference type="Pfam" id="PF02911"/>
    </source>
</evidence>
<dbReference type="PANTHER" id="PTHR11138:SF5">
    <property type="entry name" value="METHIONYL-TRNA FORMYLTRANSFERASE, MITOCHONDRIAL"/>
    <property type="match status" value="1"/>
</dbReference>
<dbReference type="Gene3D" id="3.40.50.12230">
    <property type="match status" value="1"/>
</dbReference>
<dbReference type="InterPro" id="IPR005793">
    <property type="entry name" value="Formyl_trans_C"/>
</dbReference>
<sequence length="308" mass="32271">MRLLFAGTPAVAVPTLNALMSSRHEVVAVLTRPDAPAGRGKHMACSEVAARATELGLPLLQPRRPGDADFLAALTELAVDAAPIVAYGGLIPPATLALVRNGWINLHFSLLPAWRGAAPVQRAIMAGDDVTGATTFVLDEGLDTGETLGVVTEAMRPTDTSGALLARLATSGAELMVRTLDAIEAGVVVPAPQPLDGVSFAPKLSPADVRVDWRSPALAIDRLVRAATPQPGAWTTVHEERIGLGPITLVRDDTTLEPGEMAVDKAGVRVGTGSHAVRLGEVRPASKRSMPAVDWARGARLMPDERLT</sequence>
<dbReference type="EC" id="2.1.2.9" evidence="2"/>
<proteinExistence type="inferred from homology"/>
<dbReference type="CDD" id="cd08704">
    <property type="entry name" value="Met_tRNA_FMT_C"/>
    <property type="match status" value="1"/>
</dbReference>
<dbReference type="CDD" id="cd08646">
    <property type="entry name" value="FMT_core_Met-tRNA-FMT_N"/>
    <property type="match status" value="1"/>
</dbReference>
<dbReference type="InterPro" id="IPR002376">
    <property type="entry name" value="Formyl_transf_N"/>
</dbReference>
<gene>
    <name evidence="7" type="ORF">UFOPK3773_01422</name>
    <name evidence="8" type="ORF">UFOPK3992_02008</name>
</gene>
<comment type="similarity">
    <text evidence="1">Belongs to the Fmt family.</text>
</comment>
<dbReference type="InterPro" id="IPR011034">
    <property type="entry name" value="Formyl_transferase-like_C_sf"/>
</dbReference>
<reference evidence="8" key="1">
    <citation type="submission" date="2020-05" db="EMBL/GenBank/DDBJ databases">
        <authorList>
            <person name="Chiriac C."/>
            <person name="Salcher M."/>
            <person name="Ghai R."/>
            <person name="Kavagutti S V."/>
        </authorList>
    </citation>
    <scope>NUCLEOTIDE SEQUENCE</scope>
</reference>
<dbReference type="HAMAP" id="MF_00182">
    <property type="entry name" value="Formyl_trans"/>
    <property type="match status" value="1"/>
</dbReference>
<feature type="domain" description="Formyl transferase C-terminal" evidence="6">
    <location>
        <begin position="203"/>
        <end position="299"/>
    </location>
</feature>
<keyword evidence="4" id="KW-0648">Protein biosynthesis</keyword>
<name>A0A6J7RBQ3_9ZZZZ</name>
<dbReference type="InterPro" id="IPR036477">
    <property type="entry name" value="Formyl_transf_N_sf"/>
</dbReference>
<dbReference type="EMBL" id="CAFBOZ010000371">
    <property type="protein sequence ID" value="CAB5026184.1"/>
    <property type="molecule type" value="Genomic_DNA"/>
</dbReference>
<dbReference type="FunFam" id="3.40.50.12230:FF:000001">
    <property type="entry name" value="Methionyl-tRNA formyltransferase"/>
    <property type="match status" value="1"/>
</dbReference>
<dbReference type="SUPFAM" id="SSF53328">
    <property type="entry name" value="Formyltransferase"/>
    <property type="match status" value="1"/>
</dbReference>
<dbReference type="InterPro" id="IPR041711">
    <property type="entry name" value="Met-tRNA-FMT_N"/>
</dbReference>
<dbReference type="InterPro" id="IPR044135">
    <property type="entry name" value="Met-tRNA-FMT_C"/>
</dbReference>
<evidence type="ECO:0000313" key="7">
    <source>
        <dbReference type="EMBL" id="CAB4951304.1"/>
    </source>
</evidence>
<evidence type="ECO:0000256" key="2">
    <source>
        <dbReference type="ARBA" id="ARBA00012261"/>
    </source>
</evidence>
<evidence type="ECO:0000256" key="3">
    <source>
        <dbReference type="ARBA" id="ARBA00022679"/>
    </source>
</evidence>
<accession>A0A6J7RBQ3</accession>
<protein>
    <recommendedName>
        <fullName evidence="2">methionyl-tRNA formyltransferase</fullName>
        <ecNumber evidence="2">2.1.2.9</ecNumber>
    </recommendedName>
</protein>
<feature type="domain" description="Formyl transferase N-terminal" evidence="5">
    <location>
        <begin position="2"/>
        <end position="180"/>
    </location>
</feature>
<organism evidence="8">
    <name type="scientific">freshwater metagenome</name>
    <dbReference type="NCBI Taxonomy" id="449393"/>
    <lineage>
        <taxon>unclassified sequences</taxon>
        <taxon>metagenomes</taxon>
        <taxon>ecological metagenomes</taxon>
    </lineage>
</organism>
<dbReference type="AlphaFoldDB" id="A0A6J7RBQ3"/>
<dbReference type="EMBL" id="CAFBNF010000171">
    <property type="protein sequence ID" value="CAB4951304.1"/>
    <property type="molecule type" value="Genomic_DNA"/>
</dbReference>
<dbReference type="NCBIfam" id="TIGR00460">
    <property type="entry name" value="fmt"/>
    <property type="match status" value="1"/>
</dbReference>
<keyword evidence="3" id="KW-0808">Transferase</keyword>
<dbReference type="GO" id="GO:0005829">
    <property type="term" value="C:cytosol"/>
    <property type="evidence" value="ECO:0007669"/>
    <property type="project" value="TreeGrafter"/>
</dbReference>
<dbReference type="Pfam" id="PF00551">
    <property type="entry name" value="Formyl_trans_N"/>
    <property type="match status" value="1"/>
</dbReference>
<evidence type="ECO:0000256" key="4">
    <source>
        <dbReference type="ARBA" id="ARBA00022917"/>
    </source>
</evidence>
<dbReference type="GO" id="GO:0004479">
    <property type="term" value="F:methionyl-tRNA formyltransferase activity"/>
    <property type="evidence" value="ECO:0007669"/>
    <property type="project" value="UniProtKB-EC"/>
</dbReference>
<dbReference type="PANTHER" id="PTHR11138">
    <property type="entry name" value="METHIONYL-TRNA FORMYLTRANSFERASE"/>
    <property type="match status" value="1"/>
</dbReference>
<dbReference type="Pfam" id="PF02911">
    <property type="entry name" value="Formyl_trans_C"/>
    <property type="match status" value="1"/>
</dbReference>
<dbReference type="SUPFAM" id="SSF50486">
    <property type="entry name" value="FMT C-terminal domain-like"/>
    <property type="match status" value="1"/>
</dbReference>
<dbReference type="InterPro" id="IPR005794">
    <property type="entry name" value="Fmt"/>
</dbReference>
<evidence type="ECO:0000313" key="8">
    <source>
        <dbReference type="EMBL" id="CAB5026184.1"/>
    </source>
</evidence>
<evidence type="ECO:0000259" key="5">
    <source>
        <dbReference type="Pfam" id="PF00551"/>
    </source>
</evidence>
<evidence type="ECO:0000256" key="1">
    <source>
        <dbReference type="ARBA" id="ARBA00010699"/>
    </source>
</evidence>